<reference evidence="1" key="1">
    <citation type="submission" date="2021-06" db="EMBL/GenBank/DDBJ databases">
        <authorList>
            <person name="Kallberg Y."/>
            <person name="Tangrot J."/>
            <person name="Rosling A."/>
        </authorList>
    </citation>
    <scope>NUCLEOTIDE SEQUENCE</scope>
    <source>
        <strain evidence="1">MT106</strain>
    </source>
</reference>
<organism evidence="1 2">
    <name type="scientific">Ambispora gerdemannii</name>
    <dbReference type="NCBI Taxonomy" id="144530"/>
    <lineage>
        <taxon>Eukaryota</taxon>
        <taxon>Fungi</taxon>
        <taxon>Fungi incertae sedis</taxon>
        <taxon>Mucoromycota</taxon>
        <taxon>Glomeromycotina</taxon>
        <taxon>Glomeromycetes</taxon>
        <taxon>Archaeosporales</taxon>
        <taxon>Ambisporaceae</taxon>
        <taxon>Ambispora</taxon>
    </lineage>
</organism>
<proteinExistence type="predicted"/>
<dbReference type="AlphaFoldDB" id="A0A9N9CJU6"/>
<accession>A0A9N9CJU6</accession>
<protein>
    <submittedName>
        <fullName evidence="1">7471_t:CDS:1</fullName>
    </submittedName>
</protein>
<keyword evidence="2" id="KW-1185">Reference proteome</keyword>
<evidence type="ECO:0000313" key="1">
    <source>
        <dbReference type="EMBL" id="CAG8604380.1"/>
    </source>
</evidence>
<gene>
    <name evidence="1" type="ORF">AGERDE_LOCUS9263</name>
</gene>
<evidence type="ECO:0000313" key="2">
    <source>
        <dbReference type="Proteomes" id="UP000789831"/>
    </source>
</evidence>
<sequence>MPKVTDIDPNLKQQKIHDTESDLMTILQLPLYIPPSISTNSTNQIMSSSSLLLSL</sequence>
<dbReference type="Proteomes" id="UP000789831">
    <property type="component" value="Unassembled WGS sequence"/>
</dbReference>
<name>A0A9N9CJU6_9GLOM</name>
<dbReference type="EMBL" id="CAJVPL010002243">
    <property type="protein sequence ID" value="CAG8604380.1"/>
    <property type="molecule type" value="Genomic_DNA"/>
</dbReference>
<comment type="caution">
    <text evidence="1">The sequence shown here is derived from an EMBL/GenBank/DDBJ whole genome shotgun (WGS) entry which is preliminary data.</text>
</comment>